<dbReference type="SUPFAM" id="SSF46785">
    <property type="entry name" value="Winged helix' DNA-binding domain"/>
    <property type="match status" value="1"/>
</dbReference>
<dbReference type="RefSeq" id="WP_284338837.1">
    <property type="nucleotide sequence ID" value="NZ_BSNS01000003.1"/>
</dbReference>
<reference evidence="7" key="1">
    <citation type="journal article" date="2019" name="Int. J. Syst. Evol. Microbiol.">
        <title>The Global Catalogue of Microorganisms (GCM) 10K type strain sequencing project: providing services to taxonomists for standard genome sequencing and annotation.</title>
        <authorList>
            <consortium name="The Broad Institute Genomics Platform"/>
            <consortium name="The Broad Institute Genome Sequencing Center for Infectious Disease"/>
            <person name="Wu L."/>
            <person name="Ma J."/>
        </authorList>
    </citation>
    <scope>NUCLEOTIDE SEQUENCE [LARGE SCALE GENOMIC DNA]</scope>
    <source>
        <strain evidence="7">NBRC 112416</strain>
    </source>
</reference>
<keyword evidence="2" id="KW-0805">Transcription regulation</keyword>
<sequence>MTNPFPIPLNALRAIEIVARRGALAPAAEELGVTVGAVSQHIRRAEARLGVDLFERTPAGLVPLPALAQVLPQLTGGFAGLADALSALAAGEEGVLTLTVGAVFASRWLIWRIGKFNRLHPEIELRLVVTGHVLDLNRADIDCAIRYGVGGWPGVRAQRVGGFTYRPVCAPPLAERLRSPADIAHIPVIRDEAAMVSWAQWWATAGIAHPPEVHGPAYTDPSLAFDAAISGQGVLLAVDMMAADAISDGRLAAPFDLAVESPLGYWLAVAESRRDSRKVKALRDWLAAEVPASARGYVHQQQMGEWV</sequence>
<dbReference type="Pfam" id="PF00126">
    <property type="entry name" value="HTH_1"/>
    <property type="match status" value="1"/>
</dbReference>
<dbReference type="Proteomes" id="UP001156691">
    <property type="component" value="Unassembled WGS sequence"/>
</dbReference>
<dbReference type="InterPro" id="IPR058163">
    <property type="entry name" value="LysR-type_TF_proteobact-type"/>
</dbReference>
<comment type="caution">
    <text evidence="6">The sequence shown here is derived from an EMBL/GenBank/DDBJ whole genome shotgun (WGS) entry which is preliminary data.</text>
</comment>
<protein>
    <submittedName>
        <fullName evidence="6">LysR family transcriptional regulator</fullName>
    </submittedName>
</protein>
<evidence type="ECO:0000259" key="5">
    <source>
        <dbReference type="PROSITE" id="PS50931"/>
    </source>
</evidence>
<dbReference type="CDD" id="cd08432">
    <property type="entry name" value="PBP2_GcdR_TrpI_HvrB_AmpR_like"/>
    <property type="match status" value="1"/>
</dbReference>
<dbReference type="Pfam" id="PF03466">
    <property type="entry name" value="LysR_substrate"/>
    <property type="match status" value="1"/>
</dbReference>
<evidence type="ECO:0000256" key="2">
    <source>
        <dbReference type="ARBA" id="ARBA00023015"/>
    </source>
</evidence>
<keyword evidence="3" id="KW-0238">DNA-binding</keyword>
<dbReference type="PANTHER" id="PTHR30537">
    <property type="entry name" value="HTH-TYPE TRANSCRIPTIONAL REGULATOR"/>
    <property type="match status" value="1"/>
</dbReference>
<name>A0ABQ5W0H3_9HYPH</name>
<dbReference type="InterPro" id="IPR036390">
    <property type="entry name" value="WH_DNA-bd_sf"/>
</dbReference>
<evidence type="ECO:0000313" key="7">
    <source>
        <dbReference type="Proteomes" id="UP001156691"/>
    </source>
</evidence>
<dbReference type="PANTHER" id="PTHR30537:SF26">
    <property type="entry name" value="GLYCINE CLEAVAGE SYSTEM TRANSCRIPTIONAL ACTIVATOR"/>
    <property type="match status" value="1"/>
</dbReference>
<dbReference type="SUPFAM" id="SSF53850">
    <property type="entry name" value="Periplasmic binding protein-like II"/>
    <property type="match status" value="1"/>
</dbReference>
<dbReference type="InterPro" id="IPR000847">
    <property type="entry name" value="LysR_HTH_N"/>
</dbReference>
<keyword evidence="4" id="KW-0804">Transcription</keyword>
<dbReference type="InterPro" id="IPR036388">
    <property type="entry name" value="WH-like_DNA-bd_sf"/>
</dbReference>
<organism evidence="6 7">
    <name type="scientific">Devosia nitrariae</name>
    <dbReference type="NCBI Taxonomy" id="2071872"/>
    <lineage>
        <taxon>Bacteria</taxon>
        <taxon>Pseudomonadati</taxon>
        <taxon>Pseudomonadota</taxon>
        <taxon>Alphaproteobacteria</taxon>
        <taxon>Hyphomicrobiales</taxon>
        <taxon>Devosiaceae</taxon>
        <taxon>Devosia</taxon>
    </lineage>
</organism>
<dbReference type="InterPro" id="IPR005119">
    <property type="entry name" value="LysR_subst-bd"/>
</dbReference>
<gene>
    <name evidence="6" type="ORF">GCM10010862_06490</name>
</gene>
<dbReference type="PROSITE" id="PS50931">
    <property type="entry name" value="HTH_LYSR"/>
    <property type="match status" value="1"/>
</dbReference>
<dbReference type="Gene3D" id="1.10.10.10">
    <property type="entry name" value="Winged helix-like DNA-binding domain superfamily/Winged helix DNA-binding domain"/>
    <property type="match status" value="1"/>
</dbReference>
<dbReference type="Gene3D" id="3.40.190.10">
    <property type="entry name" value="Periplasmic binding protein-like II"/>
    <property type="match status" value="2"/>
</dbReference>
<dbReference type="EMBL" id="BSNS01000003">
    <property type="protein sequence ID" value="GLQ53391.1"/>
    <property type="molecule type" value="Genomic_DNA"/>
</dbReference>
<evidence type="ECO:0000256" key="3">
    <source>
        <dbReference type="ARBA" id="ARBA00023125"/>
    </source>
</evidence>
<feature type="domain" description="HTH lysR-type" evidence="5">
    <location>
        <begin position="7"/>
        <end position="64"/>
    </location>
</feature>
<evidence type="ECO:0000256" key="1">
    <source>
        <dbReference type="ARBA" id="ARBA00009437"/>
    </source>
</evidence>
<accession>A0ABQ5W0H3</accession>
<evidence type="ECO:0000256" key="4">
    <source>
        <dbReference type="ARBA" id="ARBA00023163"/>
    </source>
</evidence>
<comment type="similarity">
    <text evidence="1">Belongs to the LysR transcriptional regulatory family.</text>
</comment>
<proteinExistence type="inferred from homology"/>
<evidence type="ECO:0000313" key="6">
    <source>
        <dbReference type="EMBL" id="GLQ53391.1"/>
    </source>
</evidence>
<keyword evidence="7" id="KW-1185">Reference proteome</keyword>